<comment type="caution">
    <text evidence="2">The sequence shown here is derived from an EMBL/GenBank/DDBJ whole genome shotgun (WGS) entry which is preliminary data.</text>
</comment>
<reference evidence="2 3" key="1">
    <citation type="submission" date="2019-05" db="EMBL/GenBank/DDBJ databases">
        <title>Another draft genome of Portunus trituberculatus and its Hox gene families provides insights of decapod evolution.</title>
        <authorList>
            <person name="Jeong J.-H."/>
            <person name="Song I."/>
            <person name="Kim S."/>
            <person name="Choi T."/>
            <person name="Kim D."/>
            <person name="Ryu S."/>
            <person name="Kim W."/>
        </authorList>
    </citation>
    <scope>NUCLEOTIDE SEQUENCE [LARGE SCALE GENOMIC DNA]</scope>
    <source>
        <tissue evidence="2">Muscle</tissue>
    </source>
</reference>
<dbReference type="Proteomes" id="UP000324222">
    <property type="component" value="Unassembled WGS sequence"/>
</dbReference>
<dbReference type="EMBL" id="VSRR010014958">
    <property type="protein sequence ID" value="MPC57647.1"/>
    <property type="molecule type" value="Genomic_DNA"/>
</dbReference>
<proteinExistence type="predicted"/>
<protein>
    <submittedName>
        <fullName evidence="2">Uncharacterized protein</fullName>
    </submittedName>
</protein>
<accession>A0A5B7GK39</accession>
<feature type="compositionally biased region" description="Polar residues" evidence="1">
    <location>
        <begin position="36"/>
        <end position="56"/>
    </location>
</feature>
<evidence type="ECO:0000256" key="1">
    <source>
        <dbReference type="SAM" id="MobiDB-lite"/>
    </source>
</evidence>
<sequence length="202" mass="21640">MHRSAALITSCTSLSPWKCEQASLQHPPQQPLTGPHSPSQPLTASNSPTFPPQSLQSTPIRLVTAHHLPLIPITFPLLSLSTSTHSTLPPLSPFTSTRLIPITPRPITIYPSQSNHSHVTLPSPPHHGLVIPFSNPIHFSIPSALSVSPKLDPFFPPCLSPVTVQRAFSAAHAPPLSLTVASPPHWTHLPCVVLIPLASVIV</sequence>
<keyword evidence="3" id="KW-1185">Reference proteome</keyword>
<evidence type="ECO:0000313" key="2">
    <source>
        <dbReference type="EMBL" id="MPC57647.1"/>
    </source>
</evidence>
<feature type="region of interest" description="Disordered" evidence="1">
    <location>
        <begin position="22"/>
        <end position="56"/>
    </location>
</feature>
<evidence type="ECO:0000313" key="3">
    <source>
        <dbReference type="Proteomes" id="UP000324222"/>
    </source>
</evidence>
<name>A0A5B7GK39_PORTR</name>
<organism evidence="2 3">
    <name type="scientific">Portunus trituberculatus</name>
    <name type="common">Swimming crab</name>
    <name type="synonym">Neptunus trituberculatus</name>
    <dbReference type="NCBI Taxonomy" id="210409"/>
    <lineage>
        <taxon>Eukaryota</taxon>
        <taxon>Metazoa</taxon>
        <taxon>Ecdysozoa</taxon>
        <taxon>Arthropoda</taxon>
        <taxon>Crustacea</taxon>
        <taxon>Multicrustacea</taxon>
        <taxon>Malacostraca</taxon>
        <taxon>Eumalacostraca</taxon>
        <taxon>Eucarida</taxon>
        <taxon>Decapoda</taxon>
        <taxon>Pleocyemata</taxon>
        <taxon>Brachyura</taxon>
        <taxon>Eubrachyura</taxon>
        <taxon>Portunoidea</taxon>
        <taxon>Portunidae</taxon>
        <taxon>Portuninae</taxon>
        <taxon>Portunus</taxon>
    </lineage>
</organism>
<dbReference type="AlphaFoldDB" id="A0A5B7GK39"/>
<gene>
    <name evidence="2" type="ORF">E2C01_051632</name>
</gene>